<keyword evidence="2" id="KW-0963">Cytoplasm</keyword>
<name>A0A0R2G7P4_9LACO</name>
<dbReference type="GO" id="GO:0016887">
    <property type="term" value="F:ATP hydrolysis activity"/>
    <property type="evidence" value="ECO:0007669"/>
    <property type="project" value="InterPro"/>
</dbReference>
<gene>
    <name evidence="18" type="ORF">IV68_GL000298</name>
</gene>
<comment type="subcellular location">
    <subcellularLocation>
        <location evidence="1">Cytoplasm</location>
    </subcellularLocation>
</comment>
<keyword evidence="13" id="KW-0234">DNA repair</keyword>
<evidence type="ECO:0000256" key="11">
    <source>
        <dbReference type="ARBA" id="ARBA00022881"/>
    </source>
</evidence>
<dbReference type="InterPro" id="IPR003439">
    <property type="entry name" value="ABC_transporter-like_ATP-bd"/>
</dbReference>
<keyword evidence="5" id="KW-0547">Nucleotide-binding</keyword>
<evidence type="ECO:0000256" key="10">
    <source>
        <dbReference type="ARBA" id="ARBA00022840"/>
    </source>
</evidence>
<dbReference type="RefSeq" id="WP_022791010.1">
    <property type="nucleotide sequence ID" value="NZ_ATUU01000001.1"/>
</dbReference>
<evidence type="ECO:0000256" key="12">
    <source>
        <dbReference type="ARBA" id="ARBA00023125"/>
    </source>
</evidence>
<dbReference type="SUPFAM" id="SSF52540">
    <property type="entry name" value="P-loop containing nucleoside triphosphate hydrolases"/>
    <property type="match status" value="2"/>
</dbReference>
<dbReference type="eggNOG" id="COG0178">
    <property type="taxonomic scope" value="Bacteria"/>
</dbReference>
<evidence type="ECO:0000256" key="9">
    <source>
        <dbReference type="ARBA" id="ARBA00022833"/>
    </source>
</evidence>
<dbReference type="InterPro" id="IPR017871">
    <property type="entry name" value="ABC_transporter-like_CS"/>
</dbReference>
<keyword evidence="4" id="KW-0677">Repeat</keyword>
<dbReference type="GO" id="GO:0003677">
    <property type="term" value="F:DNA binding"/>
    <property type="evidence" value="ECO:0007669"/>
    <property type="project" value="UniProtKB-KW"/>
</dbReference>
<dbReference type="Gene3D" id="1.10.8.280">
    <property type="entry name" value="ABC transporter ATPase domain-like"/>
    <property type="match status" value="1"/>
</dbReference>
<evidence type="ECO:0000259" key="17">
    <source>
        <dbReference type="PROSITE" id="PS50893"/>
    </source>
</evidence>
<dbReference type="GO" id="GO:0004518">
    <property type="term" value="F:nuclease activity"/>
    <property type="evidence" value="ECO:0007669"/>
    <property type="project" value="UniProtKB-KW"/>
</dbReference>
<dbReference type="InterPro" id="IPR041552">
    <property type="entry name" value="UvrA_DNA-bd"/>
</dbReference>
<feature type="domain" description="ABC transporter" evidence="17">
    <location>
        <begin position="449"/>
        <end position="749"/>
    </location>
</feature>
<proteinExistence type="inferred from homology"/>
<dbReference type="GO" id="GO:0005524">
    <property type="term" value="F:ATP binding"/>
    <property type="evidence" value="ECO:0007669"/>
    <property type="project" value="UniProtKB-KW"/>
</dbReference>
<evidence type="ECO:0000313" key="19">
    <source>
        <dbReference type="Proteomes" id="UP000051296"/>
    </source>
</evidence>
<dbReference type="GO" id="GO:0008270">
    <property type="term" value="F:zinc ion binding"/>
    <property type="evidence" value="ECO:0007669"/>
    <property type="project" value="UniProtKB-KW"/>
</dbReference>
<keyword evidence="3" id="KW-0479">Metal-binding</keyword>
<dbReference type="Gene3D" id="1.20.1580.10">
    <property type="entry name" value="ABC transporter ATPase like domain"/>
    <property type="match status" value="2"/>
</dbReference>
<protein>
    <recommendedName>
        <fullName evidence="15">UvrABC system protein A</fullName>
    </recommendedName>
    <alternativeName>
        <fullName evidence="16">Excinuclease ABC subunit A</fullName>
    </alternativeName>
</protein>
<evidence type="ECO:0000256" key="16">
    <source>
        <dbReference type="ARBA" id="ARBA00042156"/>
    </source>
</evidence>
<dbReference type="PATRIC" id="fig|1123500.6.peg.297"/>
<dbReference type="InterPro" id="IPR027417">
    <property type="entry name" value="P-loop_NTPase"/>
</dbReference>
<dbReference type="PROSITE" id="PS00211">
    <property type="entry name" value="ABC_TRANSPORTER_1"/>
    <property type="match status" value="1"/>
</dbReference>
<keyword evidence="7" id="KW-0228">DNA excision</keyword>
<dbReference type="AlphaFoldDB" id="A0A0R2G7P4"/>
<dbReference type="Proteomes" id="UP000051296">
    <property type="component" value="Unassembled WGS sequence"/>
</dbReference>
<keyword evidence="9" id="KW-0862">Zinc</keyword>
<evidence type="ECO:0000256" key="5">
    <source>
        <dbReference type="ARBA" id="ARBA00022741"/>
    </source>
</evidence>
<dbReference type="Pfam" id="PF17755">
    <property type="entry name" value="UvrA_DNA-bind"/>
    <property type="match status" value="1"/>
</dbReference>
<keyword evidence="11" id="KW-0267">Excision nuclease</keyword>
<dbReference type="PANTHER" id="PTHR43152">
    <property type="entry name" value="UVRABC SYSTEM PROTEIN A"/>
    <property type="match status" value="1"/>
</dbReference>
<comment type="caution">
    <text evidence="18">The sequence shown here is derived from an EMBL/GenBank/DDBJ whole genome shotgun (WGS) entry which is preliminary data.</text>
</comment>
<accession>A0A0R2G7P4</accession>
<evidence type="ECO:0000256" key="1">
    <source>
        <dbReference type="ARBA" id="ARBA00004496"/>
    </source>
</evidence>
<dbReference type="PANTHER" id="PTHR43152:SF3">
    <property type="entry name" value="UVRABC SYSTEM PROTEIN A"/>
    <property type="match status" value="1"/>
</dbReference>
<keyword evidence="6" id="KW-0227">DNA damage</keyword>
<evidence type="ECO:0000256" key="6">
    <source>
        <dbReference type="ARBA" id="ARBA00022763"/>
    </source>
</evidence>
<dbReference type="EMBL" id="JQAX01000001">
    <property type="protein sequence ID" value="KRN33495.1"/>
    <property type="molecule type" value="Genomic_DNA"/>
</dbReference>
<feature type="domain" description="ABC transporter" evidence="17">
    <location>
        <begin position="4"/>
        <end position="438"/>
    </location>
</feature>
<sequence>MTEIFDQGFIQVTDAHQHNLKHINLKVPKQRITVFTGPSGSGKSSLAFDTIAAMSRRELNETFPSFTQQYLPKYGEPQVEKIEHLPVAIAIEQRPISGNERSTLSTYTGIYSLLRLLFSRIGQPKIGDSDNFSFNLPQGMCPRCQGLGYIDDIDETQLIDPNKSLNEGAIQFVGFGPDTWRWRRYVLSGLFDNDKPVKDYTPEEFDLLMHAPMQKLKNPPAEWYKTAKYEGVVPRIKRSVIYSKEGKRHKQEIERIVTRKACPLCHGQRLKAAALGVQIQGQNIADVSAMDLKHVLNFLQTIQEPLAREVVREMMTKIQSLVDIGLGYLTLNRSTGTLSGGEAQRIKIAKYLTSALSDMLYVLDEPSVGLHPHDIRLVKAALLKLKAGGNTILIVDHHPAMMALADYAVEVGPGSGAKGGKITFTGTYQELLASDTVTGHWLNKAHHFAQTRTPQKTLALEHAKLNNLADVSVDIPLGVMTVLSGVAGSGKSSLAKVIKANMASDYVDLTQRPVGINIRSTPVTYLNILDKIRQLFAKANGVSSQLFSYNGKGACPRCKGKGVTITNMAFMDAVVQTCELCHGDRYRQDVLAYHYHDKNIAQVLKLSVTEAASFFADVPSIQTKLANLETVGLGYISLNQTLTTLSGGELQRLNLALKLDGKGHTFFFDEPTAGLHMKDTANLLQLFKRLVDEGNSLIIIEHNLDVISQADWLIDMGPAAGQYGGQVMYSGQPAGSLDQPNSLTGQALKGYLERE</sequence>
<evidence type="ECO:0000256" key="14">
    <source>
        <dbReference type="ARBA" id="ARBA00038000"/>
    </source>
</evidence>
<keyword evidence="19" id="KW-1185">Reference proteome</keyword>
<dbReference type="OrthoDB" id="9809851at2"/>
<dbReference type="GO" id="GO:0005737">
    <property type="term" value="C:cytoplasm"/>
    <property type="evidence" value="ECO:0007669"/>
    <property type="project" value="UniProtKB-SubCell"/>
</dbReference>
<keyword evidence="8" id="KW-0863">Zinc-finger</keyword>
<evidence type="ECO:0000313" key="18">
    <source>
        <dbReference type="EMBL" id="KRN33495.1"/>
    </source>
</evidence>
<evidence type="ECO:0000256" key="3">
    <source>
        <dbReference type="ARBA" id="ARBA00022723"/>
    </source>
</evidence>
<dbReference type="Pfam" id="PF00005">
    <property type="entry name" value="ABC_tran"/>
    <property type="match status" value="1"/>
</dbReference>
<keyword evidence="10" id="KW-0067">ATP-binding</keyword>
<dbReference type="InParanoid" id="A0A0R2G7P4"/>
<keyword evidence="12" id="KW-0238">DNA-binding</keyword>
<dbReference type="GO" id="GO:0006281">
    <property type="term" value="P:DNA repair"/>
    <property type="evidence" value="ECO:0007669"/>
    <property type="project" value="UniProtKB-KW"/>
</dbReference>
<organism evidence="18 19">
    <name type="scientific">Weissella halotolerans DSM 20190</name>
    <dbReference type="NCBI Taxonomy" id="1123500"/>
    <lineage>
        <taxon>Bacteria</taxon>
        <taxon>Bacillati</taxon>
        <taxon>Bacillota</taxon>
        <taxon>Bacilli</taxon>
        <taxon>Lactobacillales</taxon>
        <taxon>Lactobacillaceae</taxon>
        <taxon>Weissella</taxon>
    </lineage>
</organism>
<reference evidence="18 19" key="1">
    <citation type="journal article" date="2015" name="Genome Announc.">
        <title>Expanding the biotechnology potential of lactobacilli through comparative genomics of 213 strains and associated genera.</title>
        <authorList>
            <person name="Sun Z."/>
            <person name="Harris H.M."/>
            <person name="McCann A."/>
            <person name="Guo C."/>
            <person name="Argimon S."/>
            <person name="Zhang W."/>
            <person name="Yang X."/>
            <person name="Jeffery I.B."/>
            <person name="Cooney J.C."/>
            <person name="Kagawa T.F."/>
            <person name="Liu W."/>
            <person name="Song Y."/>
            <person name="Salvetti E."/>
            <person name="Wrobel A."/>
            <person name="Rasinkangas P."/>
            <person name="Parkhill J."/>
            <person name="Rea M.C."/>
            <person name="O'Sullivan O."/>
            <person name="Ritari J."/>
            <person name="Douillard F.P."/>
            <person name="Paul Ross R."/>
            <person name="Yang R."/>
            <person name="Briner A.E."/>
            <person name="Felis G.E."/>
            <person name="de Vos W.M."/>
            <person name="Barrangou R."/>
            <person name="Klaenhammer T.R."/>
            <person name="Caufield P.W."/>
            <person name="Cui Y."/>
            <person name="Zhang H."/>
            <person name="O'Toole P.W."/>
        </authorList>
    </citation>
    <scope>NUCLEOTIDE SEQUENCE [LARGE SCALE GENOMIC DNA]</scope>
    <source>
        <strain evidence="18 19">DSM 20190</strain>
    </source>
</reference>
<evidence type="ECO:0000256" key="15">
    <source>
        <dbReference type="ARBA" id="ARBA00039316"/>
    </source>
</evidence>
<evidence type="ECO:0000256" key="13">
    <source>
        <dbReference type="ARBA" id="ARBA00023204"/>
    </source>
</evidence>
<evidence type="ECO:0000256" key="7">
    <source>
        <dbReference type="ARBA" id="ARBA00022769"/>
    </source>
</evidence>
<evidence type="ECO:0000256" key="2">
    <source>
        <dbReference type="ARBA" id="ARBA00022490"/>
    </source>
</evidence>
<evidence type="ECO:0000256" key="4">
    <source>
        <dbReference type="ARBA" id="ARBA00022737"/>
    </source>
</evidence>
<dbReference type="Gene3D" id="3.40.50.300">
    <property type="entry name" value="P-loop containing nucleotide triphosphate hydrolases"/>
    <property type="match status" value="2"/>
</dbReference>
<dbReference type="PROSITE" id="PS50893">
    <property type="entry name" value="ABC_TRANSPORTER_2"/>
    <property type="match status" value="2"/>
</dbReference>
<comment type="similarity">
    <text evidence="14">Belongs to the ABC transporter superfamily. UvrA family.</text>
</comment>
<evidence type="ECO:0000256" key="8">
    <source>
        <dbReference type="ARBA" id="ARBA00022771"/>
    </source>
</evidence>
<dbReference type="STRING" id="1123500.GCA_000420365_00205"/>